<organism evidence="4 5">
    <name type="scientific">Corynebacterium jeddahense</name>
    <dbReference type="NCBI Taxonomy" id="1414719"/>
    <lineage>
        <taxon>Bacteria</taxon>
        <taxon>Bacillati</taxon>
        <taxon>Actinomycetota</taxon>
        <taxon>Actinomycetes</taxon>
        <taxon>Mycobacteriales</taxon>
        <taxon>Corynebacteriaceae</taxon>
        <taxon>Corynebacterium</taxon>
    </lineage>
</organism>
<proteinExistence type="predicted"/>
<dbReference type="InterPro" id="IPR050109">
    <property type="entry name" value="HTH-type_TetR-like_transc_reg"/>
</dbReference>
<dbReference type="SUPFAM" id="SSF46689">
    <property type="entry name" value="Homeodomain-like"/>
    <property type="match status" value="1"/>
</dbReference>
<dbReference type="InterPro" id="IPR041474">
    <property type="entry name" value="NicS_C"/>
</dbReference>
<accession>A0ABY7UPG5</accession>
<evidence type="ECO:0000256" key="1">
    <source>
        <dbReference type="ARBA" id="ARBA00023125"/>
    </source>
</evidence>
<protein>
    <submittedName>
        <fullName evidence="4">HTH-type transcriptional repressor NicS</fullName>
    </submittedName>
</protein>
<evidence type="ECO:0000313" key="4">
    <source>
        <dbReference type="EMBL" id="WCZ39468.1"/>
    </source>
</evidence>
<dbReference type="RefSeq" id="WP_052333701.1">
    <property type="nucleotide sequence ID" value="NZ_CBYN010000007.1"/>
</dbReference>
<dbReference type="PROSITE" id="PS50977">
    <property type="entry name" value="HTH_TETR_2"/>
    <property type="match status" value="1"/>
</dbReference>
<dbReference type="EMBL" id="CP063194">
    <property type="protein sequence ID" value="WCZ39468.1"/>
    <property type="molecule type" value="Genomic_DNA"/>
</dbReference>
<dbReference type="PRINTS" id="PR00455">
    <property type="entry name" value="HTHTETR"/>
</dbReference>
<dbReference type="PANTHER" id="PTHR30328">
    <property type="entry name" value="TRANSCRIPTIONAL REPRESSOR"/>
    <property type="match status" value="1"/>
</dbReference>
<dbReference type="PANTHER" id="PTHR30328:SF54">
    <property type="entry name" value="HTH-TYPE TRANSCRIPTIONAL REPRESSOR SCO4008"/>
    <property type="match status" value="1"/>
</dbReference>
<dbReference type="Pfam" id="PF17938">
    <property type="entry name" value="TetR_C_29"/>
    <property type="match status" value="1"/>
</dbReference>
<reference evidence="4 5" key="1">
    <citation type="submission" date="2020-10" db="EMBL/GenBank/DDBJ databases">
        <title>Complete genome sequence of Corynebacterium jeddahense DSM 45997, type strain of Corynebacterium jeddahense.</title>
        <authorList>
            <person name="Busche T."/>
            <person name="Kalinowski J."/>
            <person name="Ruckert C."/>
        </authorList>
    </citation>
    <scope>NUCLEOTIDE SEQUENCE [LARGE SCALE GENOMIC DNA]</scope>
    <source>
        <strain evidence="4 5">DSM 45997</strain>
    </source>
</reference>
<sequence>MTDLSSGAPSPNEVVDAAITAFARDGYAAVKVEALAKQTGMTKRMIHYHFGDKRGLYMRALQVALERVSPPDEILNRSHAVAVEGMRRFVDALYHAFLDNPDAVRLILRENLDPVTVDEDATVLSGAGAVALHAEGLLLAGQDAGAFRPGITAVDLLTLISSLCFFRVGNAMTAQRVSRVDLGTRRNIDGMRRMVIDAVLAFVTSNISYSGYESYLEADQIPVEDPDLYSGDGGIV</sequence>
<dbReference type="Pfam" id="PF00440">
    <property type="entry name" value="TetR_N"/>
    <property type="match status" value="1"/>
</dbReference>
<evidence type="ECO:0000256" key="2">
    <source>
        <dbReference type="PROSITE-ProRule" id="PRU00335"/>
    </source>
</evidence>
<keyword evidence="1 2" id="KW-0238">DNA-binding</keyword>
<evidence type="ECO:0000313" key="5">
    <source>
        <dbReference type="Proteomes" id="UP001218071"/>
    </source>
</evidence>
<keyword evidence="5" id="KW-1185">Reference proteome</keyword>
<dbReference type="SUPFAM" id="SSF48498">
    <property type="entry name" value="Tetracyclin repressor-like, C-terminal domain"/>
    <property type="match status" value="1"/>
</dbReference>
<gene>
    <name evidence="4" type="primary">nicS</name>
    <name evidence="4" type="ORF">CJEDD_09405</name>
</gene>
<name>A0ABY7UPG5_9CORY</name>
<dbReference type="Gene3D" id="1.10.357.10">
    <property type="entry name" value="Tetracycline Repressor, domain 2"/>
    <property type="match status" value="1"/>
</dbReference>
<evidence type="ECO:0000259" key="3">
    <source>
        <dbReference type="PROSITE" id="PS50977"/>
    </source>
</evidence>
<dbReference type="Proteomes" id="UP001218071">
    <property type="component" value="Chromosome"/>
</dbReference>
<dbReference type="InterPro" id="IPR001647">
    <property type="entry name" value="HTH_TetR"/>
</dbReference>
<dbReference type="InterPro" id="IPR009057">
    <property type="entry name" value="Homeodomain-like_sf"/>
</dbReference>
<dbReference type="InterPro" id="IPR036271">
    <property type="entry name" value="Tet_transcr_reg_TetR-rel_C_sf"/>
</dbReference>
<feature type="domain" description="HTH tetR-type" evidence="3">
    <location>
        <begin position="8"/>
        <end position="68"/>
    </location>
</feature>
<feature type="DNA-binding region" description="H-T-H motif" evidence="2">
    <location>
        <begin position="31"/>
        <end position="50"/>
    </location>
</feature>